<feature type="non-terminal residue" evidence="4">
    <location>
        <position position="1"/>
    </location>
</feature>
<evidence type="ECO:0000256" key="1">
    <source>
        <dbReference type="ARBA" id="ARBA00022741"/>
    </source>
</evidence>
<comment type="caution">
    <text evidence="4">The sequence shown here is derived from an EMBL/GenBank/DDBJ whole genome shotgun (WGS) entry which is preliminary data.</text>
</comment>
<dbReference type="EMBL" id="LAZR01031175">
    <property type="protein sequence ID" value="KKL54506.1"/>
    <property type="molecule type" value="Genomic_DNA"/>
</dbReference>
<feature type="compositionally biased region" description="Basic residues" evidence="3">
    <location>
        <begin position="134"/>
        <end position="148"/>
    </location>
</feature>
<dbReference type="SUPFAM" id="SSF100934">
    <property type="entry name" value="Heat shock protein 70kD (HSP70), C-terminal subdomain"/>
    <property type="match status" value="1"/>
</dbReference>
<dbReference type="InterPro" id="IPR013126">
    <property type="entry name" value="Hsp_70_fam"/>
</dbReference>
<feature type="region of interest" description="Disordered" evidence="3">
    <location>
        <begin position="121"/>
        <end position="159"/>
    </location>
</feature>
<name>A0A0F9DKW3_9ZZZZ</name>
<evidence type="ECO:0000256" key="2">
    <source>
        <dbReference type="ARBA" id="ARBA00022840"/>
    </source>
</evidence>
<organism evidence="4">
    <name type="scientific">marine sediment metagenome</name>
    <dbReference type="NCBI Taxonomy" id="412755"/>
    <lineage>
        <taxon>unclassified sequences</taxon>
        <taxon>metagenomes</taxon>
        <taxon>ecological metagenomes</taxon>
    </lineage>
</organism>
<protein>
    <submittedName>
        <fullName evidence="4">Uncharacterized protein</fullName>
    </submittedName>
</protein>
<dbReference type="AlphaFoldDB" id="A0A0F9DKW3"/>
<sequence>KRRELVELKNRGDQLAYTAEKTLKDMGDKVSAEDRGSIESAISSLREALKGDDADAIKRTTEALEQASHKIAEQMASWQDRAFGNLRRGRDWRQPQQRRYYRVRTEEGEVYELYADWSPGRRRRKGEAQGTRWYLHRRLSSGAAKKKPVKEEPSEPPSA</sequence>
<dbReference type="Pfam" id="PF00012">
    <property type="entry name" value="HSP70"/>
    <property type="match status" value="1"/>
</dbReference>
<keyword evidence="2" id="KW-0067">ATP-binding</keyword>
<keyword evidence="1" id="KW-0547">Nucleotide-binding</keyword>
<accession>A0A0F9DKW3</accession>
<dbReference type="InterPro" id="IPR029048">
    <property type="entry name" value="HSP70_C_sf"/>
</dbReference>
<evidence type="ECO:0000256" key="3">
    <source>
        <dbReference type="SAM" id="MobiDB-lite"/>
    </source>
</evidence>
<reference evidence="4" key="1">
    <citation type="journal article" date="2015" name="Nature">
        <title>Complex archaea that bridge the gap between prokaryotes and eukaryotes.</title>
        <authorList>
            <person name="Spang A."/>
            <person name="Saw J.H."/>
            <person name="Jorgensen S.L."/>
            <person name="Zaremba-Niedzwiedzka K."/>
            <person name="Martijn J."/>
            <person name="Lind A.E."/>
            <person name="van Eijk R."/>
            <person name="Schleper C."/>
            <person name="Guy L."/>
            <person name="Ettema T.J."/>
        </authorList>
    </citation>
    <scope>NUCLEOTIDE SEQUENCE</scope>
</reference>
<dbReference type="GO" id="GO:0005524">
    <property type="term" value="F:ATP binding"/>
    <property type="evidence" value="ECO:0007669"/>
    <property type="project" value="UniProtKB-KW"/>
</dbReference>
<dbReference type="Gene3D" id="1.20.1270.10">
    <property type="match status" value="1"/>
</dbReference>
<proteinExistence type="predicted"/>
<dbReference type="GO" id="GO:0140662">
    <property type="term" value="F:ATP-dependent protein folding chaperone"/>
    <property type="evidence" value="ECO:0007669"/>
    <property type="project" value="InterPro"/>
</dbReference>
<evidence type="ECO:0000313" key="4">
    <source>
        <dbReference type="EMBL" id="KKL54506.1"/>
    </source>
</evidence>
<gene>
    <name evidence="4" type="ORF">LCGC14_2264740</name>
</gene>
<dbReference type="FunFam" id="1.20.1270.10:FF:000001">
    <property type="entry name" value="Molecular chaperone DnaK"/>
    <property type="match status" value="1"/>
</dbReference>